<gene>
    <name evidence="1" type="primary">Atrnl1_5</name>
    <name evidence="1" type="ORF">EYF80_055182</name>
</gene>
<evidence type="ECO:0000313" key="2">
    <source>
        <dbReference type="Proteomes" id="UP000314294"/>
    </source>
</evidence>
<dbReference type="AlphaFoldDB" id="A0A4Z2F120"/>
<sequence>MIVLVSNRAAGRVVPEGSEELAQQHGGALSLSRPPAMLSEHQLSLWKHGARRRGHSVRDSTGCHRREEQECYRLANCRSCSLNVNCQWEPQQQECQALPGQLCGEGWHHVGEACLRINSSSESYDNAQHYCKNLGGNIASLLTDKQLNFVLEELQKYQLQDKVGDSAFHNIFPRTSVSVSVSVSASRSGGRR</sequence>
<accession>A0A4Z2F120</accession>
<protein>
    <submittedName>
        <fullName evidence="1">Attractin-like protein 1</fullName>
    </submittedName>
</protein>
<dbReference type="EMBL" id="SRLO01001917">
    <property type="protein sequence ID" value="TNN34653.1"/>
    <property type="molecule type" value="Genomic_DNA"/>
</dbReference>
<dbReference type="InterPro" id="IPR016186">
    <property type="entry name" value="C-type_lectin-like/link_sf"/>
</dbReference>
<name>A0A4Z2F120_9TELE</name>
<comment type="caution">
    <text evidence="1">The sequence shown here is derived from an EMBL/GenBank/DDBJ whole genome shotgun (WGS) entry which is preliminary data.</text>
</comment>
<dbReference type="InterPro" id="IPR016187">
    <property type="entry name" value="CTDL_fold"/>
</dbReference>
<organism evidence="1 2">
    <name type="scientific">Liparis tanakae</name>
    <name type="common">Tanaka's snailfish</name>
    <dbReference type="NCBI Taxonomy" id="230148"/>
    <lineage>
        <taxon>Eukaryota</taxon>
        <taxon>Metazoa</taxon>
        <taxon>Chordata</taxon>
        <taxon>Craniata</taxon>
        <taxon>Vertebrata</taxon>
        <taxon>Euteleostomi</taxon>
        <taxon>Actinopterygii</taxon>
        <taxon>Neopterygii</taxon>
        <taxon>Teleostei</taxon>
        <taxon>Neoteleostei</taxon>
        <taxon>Acanthomorphata</taxon>
        <taxon>Eupercaria</taxon>
        <taxon>Perciformes</taxon>
        <taxon>Cottioidei</taxon>
        <taxon>Cottales</taxon>
        <taxon>Liparidae</taxon>
        <taxon>Liparis</taxon>
    </lineage>
</organism>
<dbReference type="SUPFAM" id="SSF56436">
    <property type="entry name" value="C-type lectin-like"/>
    <property type="match status" value="1"/>
</dbReference>
<dbReference type="Proteomes" id="UP000314294">
    <property type="component" value="Unassembled WGS sequence"/>
</dbReference>
<keyword evidence="2" id="KW-1185">Reference proteome</keyword>
<reference evidence="1 2" key="1">
    <citation type="submission" date="2019-03" db="EMBL/GenBank/DDBJ databases">
        <title>First draft genome of Liparis tanakae, snailfish: a comprehensive survey of snailfish specific genes.</title>
        <authorList>
            <person name="Kim W."/>
            <person name="Song I."/>
            <person name="Jeong J.-H."/>
            <person name="Kim D."/>
            <person name="Kim S."/>
            <person name="Ryu S."/>
            <person name="Song J.Y."/>
            <person name="Lee S.K."/>
        </authorList>
    </citation>
    <scope>NUCLEOTIDE SEQUENCE [LARGE SCALE GENOMIC DNA]</scope>
    <source>
        <tissue evidence="1">Muscle</tissue>
    </source>
</reference>
<evidence type="ECO:0000313" key="1">
    <source>
        <dbReference type="EMBL" id="TNN34653.1"/>
    </source>
</evidence>
<dbReference type="OrthoDB" id="8879538at2759"/>
<dbReference type="Gene3D" id="3.10.100.10">
    <property type="entry name" value="Mannose-Binding Protein A, subunit A"/>
    <property type="match status" value="1"/>
</dbReference>
<proteinExistence type="predicted"/>